<keyword evidence="2" id="KW-1003">Cell membrane</keyword>
<dbReference type="InterPro" id="IPR001173">
    <property type="entry name" value="Glyco_trans_2-like"/>
</dbReference>
<dbReference type="EMBL" id="JAEANY010000001">
    <property type="protein sequence ID" value="MBH5321255.1"/>
    <property type="molecule type" value="Genomic_DNA"/>
</dbReference>
<dbReference type="SUPFAM" id="SSF53448">
    <property type="entry name" value="Nucleotide-diphospho-sugar transferases"/>
    <property type="match status" value="1"/>
</dbReference>
<sequence length="308" mass="33953">MSTGDTASIGKGEGRAQSKRPPFSVIIPAHNEELVIARCLNAIVDGVAPEDLPEIIVAANGCSDRTVKTARETAPSAMVLDLPAGSKVIAMNTANTHATVTPRFFLDADVQCDYRSLLATAKVLKEPGVMAASPRLEMDLRGFDRWVRAYYRVWLTQPYVRDRLVGSGVFGLSAEGLETIGTIPPTFADDSWVRTRFSYEERRNVAQDECGGEVSFTVTPPRTVSDLVRIEARRRIGSEQVRVLYPSPHNGRINRPGDLRTALSDGASIADVVIYLSLKAVALLRYRWDKLRGKSPRWVRDEKARQAA</sequence>
<dbReference type="Gene3D" id="3.90.550.10">
    <property type="entry name" value="Spore Coat Polysaccharide Biosynthesis Protein SpsA, Chain A"/>
    <property type="match status" value="1"/>
</dbReference>
<evidence type="ECO:0000256" key="2">
    <source>
        <dbReference type="ARBA" id="ARBA00022475"/>
    </source>
</evidence>
<reference evidence="8 9" key="1">
    <citation type="submission" date="2020-11" db="EMBL/GenBank/DDBJ databases">
        <title>Erythrobacter sediminis sp. nov., a marine bacterium from a tidal flat of Garorim Bay.</title>
        <authorList>
            <person name="Kim D."/>
            <person name="Yoo Y."/>
            <person name="Kim J.-J."/>
        </authorList>
    </citation>
    <scope>NUCLEOTIDE SEQUENCE [LARGE SCALE GENOMIC DNA]</scope>
    <source>
        <strain evidence="8 9">JGD-13</strain>
    </source>
</reference>
<keyword evidence="4" id="KW-0808">Transferase</keyword>
<dbReference type="PANTHER" id="PTHR43646">
    <property type="entry name" value="GLYCOSYLTRANSFERASE"/>
    <property type="match status" value="1"/>
</dbReference>
<gene>
    <name evidence="8" type="ORF">I5L03_01490</name>
</gene>
<comment type="caution">
    <text evidence="8">The sequence shown here is derived from an EMBL/GenBank/DDBJ whole genome shotgun (WGS) entry which is preliminary data.</text>
</comment>
<name>A0ABS0MZW8_9SPHN</name>
<proteinExistence type="predicted"/>
<dbReference type="InterPro" id="IPR029044">
    <property type="entry name" value="Nucleotide-diphossugar_trans"/>
</dbReference>
<evidence type="ECO:0000256" key="4">
    <source>
        <dbReference type="ARBA" id="ARBA00022679"/>
    </source>
</evidence>
<evidence type="ECO:0000256" key="6">
    <source>
        <dbReference type="SAM" id="MobiDB-lite"/>
    </source>
</evidence>
<evidence type="ECO:0000259" key="7">
    <source>
        <dbReference type="Pfam" id="PF00535"/>
    </source>
</evidence>
<evidence type="ECO:0000313" key="9">
    <source>
        <dbReference type="Proteomes" id="UP000602442"/>
    </source>
</evidence>
<evidence type="ECO:0000256" key="1">
    <source>
        <dbReference type="ARBA" id="ARBA00004236"/>
    </source>
</evidence>
<dbReference type="Pfam" id="PF00535">
    <property type="entry name" value="Glycos_transf_2"/>
    <property type="match status" value="1"/>
</dbReference>
<keyword evidence="3" id="KW-0328">Glycosyltransferase</keyword>
<dbReference type="RefSeq" id="WP_197919937.1">
    <property type="nucleotide sequence ID" value="NZ_CAWPTA010000006.1"/>
</dbReference>
<evidence type="ECO:0000256" key="5">
    <source>
        <dbReference type="ARBA" id="ARBA00023136"/>
    </source>
</evidence>
<dbReference type="Proteomes" id="UP000602442">
    <property type="component" value="Unassembled WGS sequence"/>
</dbReference>
<keyword evidence="5" id="KW-0472">Membrane</keyword>
<accession>A0ABS0MZW8</accession>
<organism evidence="8 9">
    <name type="scientific">Aurantiacibacter sediminis</name>
    <dbReference type="NCBI Taxonomy" id="2793064"/>
    <lineage>
        <taxon>Bacteria</taxon>
        <taxon>Pseudomonadati</taxon>
        <taxon>Pseudomonadota</taxon>
        <taxon>Alphaproteobacteria</taxon>
        <taxon>Sphingomonadales</taxon>
        <taxon>Erythrobacteraceae</taxon>
        <taxon>Aurantiacibacter</taxon>
    </lineage>
</organism>
<dbReference type="PANTHER" id="PTHR43646:SF2">
    <property type="entry name" value="GLYCOSYLTRANSFERASE 2-LIKE DOMAIN-CONTAINING PROTEIN"/>
    <property type="match status" value="1"/>
</dbReference>
<evidence type="ECO:0000313" key="8">
    <source>
        <dbReference type="EMBL" id="MBH5321255.1"/>
    </source>
</evidence>
<evidence type="ECO:0000256" key="3">
    <source>
        <dbReference type="ARBA" id="ARBA00022676"/>
    </source>
</evidence>
<protein>
    <submittedName>
        <fullName evidence="8">Glycosyltransferase</fullName>
    </submittedName>
</protein>
<keyword evidence="9" id="KW-1185">Reference proteome</keyword>
<feature type="region of interest" description="Disordered" evidence="6">
    <location>
        <begin position="1"/>
        <end position="23"/>
    </location>
</feature>
<feature type="domain" description="Glycosyltransferase 2-like" evidence="7">
    <location>
        <begin position="24"/>
        <end position="150"/>
    </location>
</feature>
<comment type="subcellular location">
    <subcellularLocation>
        <location evidence="1">Cell membrane</location>
    </subcellularLocation>
</comment>